<organism evidence="1">
    <name type="scientific">marine metagenome</name>
    <dbReference type="NCBI Taxonomy" id="408172"/>
    <lineage>
        <taxon>unclassified sequences</taxon>
        <taxon>metagenomes</taxon>
        <taxon>ecological metagenomes</taxon>
    </lineage>
</organism>
<name>A0A381Z3D6_9ZZZZ</name>
<dbReference type="PANTHER" id="PTHR21666:SF285">
    <property type="entry name" value="M23 FAMILY METALLOPEPTIDASE"/>
    <property type="match status" value="1"/>
</dbReference>
<dbReference type="GO" id="GO:0004222">
    <property type="term" value="F:metalloendopeptidase activity"/>
    <property type="evidence" value="ECO:0007669"/>
    <property type="project" value="TreeGrafter"/>
</dbReference>
<dbReference type="CDD" id="cd12797">
    <property type="entry name" value="M23_peptidase"/>
    <property type="match status" value="1"/>
</dbReference>
<accession>A0A381Z3D6</accession>
<feature type="non-terminal residue" evidence="1">
    <location>
        <position position="1"/>
    </location>
</feature>
<dbReference type="PANTHER" id="PTHR21666">
    <property type="entry name" value="PEPTIDASE-RELATED"/>
    <property type="match status" value="1"/>
</dbReference>
<dbReference type="InterPro" id="IPR050570">
    <property type="entry name" value="Cell_wall_metabolism_enzyme"/>
</dbReference>
<feature type="non-terminal residue" evidence="1">
    <location>
        <position position="284"/>
    </location>
</feature>
<dbReference type="AlphaFoldDB" id="A0A381Z3D6"/>
<dbReference type="InterPro" id="IPR011055">
    <property type="entry name" value="Dup_hybrid_motif"/>
</dbReference>
<evidence type="ECO:0000313" key="1">
    <source>
        <dbReference type="EMBL" id="SVA83720.1"/>
    </source>
</evidence>
<dbReference type="SUPFAM" id="SSF51261">
    <property type="entry name" value="Duplicated hybrid motif"/>
    <property type="match status" value="1"/>
</dbReference>
<reference evidence="1" key="1">
    <citation type="submission" date="2018-05" db="EMBL/GenBank/DDBJ databases">
        <authorList>
            <person name="Lanie J.A."/>
            <person name="Ng W.-L."/>
            <person name="Kazmierczak K.M."/>
            <person name="Andrzejewski T.M."/>
            <person name="Davidsen T.M."/>
            <person name="Wayne K.J."/>
            <person name="Tettelin H."/>
            <person name="Glass J.I."/>
            <person name="Rusch D."/>
            <person name="Podicherti R."/>
            <person name="Tsui H.-C.T."/>
            <person name="Winkler M.E."/>
        </authorList>
    </citation>
    <scope>NUCLEOTIDE SEQUENCE</scope>
</reference>
<dbReference type="EMBL" id="UINC01019785">
    <property type="protein sequence ID" value="SVA83720.1"/>
    <property type="molecule type" value="Genomic_DNA"/>
</dbReference>
<sequence length="284" mass="31191">VLILALLVYPVGAQTESLLWPLELKPALSSTFGETRPTAFHAGIDLKTWGKTGYPVRALADGWILRVRTSPWGYGRALYQQLADGRIAVYAHLEGFFEPVQRRVQAQQRSTRQYSVQLRFEEGEIPVRRGQVIARTGQSGAGPPHLHVEIRDSDNVPLNPLQQGLGPVLDTTPPTLRRFLIVPLSAASLVDGSHVPVLIPVQPSAAGFVASRPVRVWGRIGLAIDSHDRADLATNKMAVLRHQLRVDGRTILTSTYERISYVDGHLVALDRLRPVSNGGAFSVL</sequence>
<evidence type="ECO:0008006" key="2">
    <source>
        <dbReference type="Google" id="ProtNLM"/>
    </source>
</evidence>
<proteinExistence type="predicted"/>
<gene>
    <name evidence="1" type="ORF">METZ01_LOCUS136574</name>
</gene>
<protein>
    <recommendedName>
        <fullName evidence="2">Peptidase M23 domain-containing protein</fullName>
    </recommendedName>
</protein>
<dbReference type="Gene3D" id="2.70.70.10">
    <property type="entry name" value="Glucose Permease (Domain IIA)"/>
    <property type="match status" value="1"/>
</dbReference>